<name>A0A8J7FDC3_9GAMM</name>
<dbReference type="RefSeq" id="WP_193953580.1">
    <property type="nucleotide sequence ID" value="NZ_JADEYS010000011.1"/>
</dbReference>
<accession>A0A8J7FDC3</accession>
<feature type="transmembrane region" description="Helical" evidence="1">
    <location>
        <begin position="87"/>
        <end position="108"/>
    </location>
</feature>
<evidence type="ECO:0000313" key="2">
    <source>
        <dbReference type="EMBL" id="MBE9397972.1"/>
    </source>
</evidence>
<proteinExistence type="predicted"/>
<dbReference type="EMBL" id="JADEYS010000011">
    <property type="protein sequence ID" value="MBE9397972.1"/>
    <property type="molecule type" value="Genomic_DNA"/>
</dbReference>
<keyword evidence="1" id="KW-0472">Membrane</keyword>
<feature type="transmembrane region" description="Helical" evidence="1">
    <location>
        <begin position="63"/>
        <end position="80"/>
    </location>
</feature>
<evidence type="ECO:0000313" key="3">
    <source>
        <dbReference type="Proteomes" id="UP000640333"/>
    </source>
</evidence>
<protein>
    <recommendedName>
        <fullName evidence="4">DUF1269 domain-containing protein</fullName>
    </recommendedName>
</protein>
<dbReference type="AlphaFoldDB" id="A0A8J7FDC3"/>
<comment type="caution">
    <text evidence="2">The sequence shown here is derived from an EMBL/GenBank/DDBJ whole genome shotgun (WGS) entry which is preliminary data.</text>
</comment>
<keyword evidence="1" id="KW-1133">Transmembrane helix</keyword>
<organism evidence="2 3">
    <name type="scientific">Pontibacterium sinense</name>
    <dbReference type="NCBI Taxonomy" id="2781979"/>
    <lineage>
        <taxon>Bacteria</taxon>
        <taxon>Pseudomonadati</taxon>
        <taxon>Pseudomonadota</taxon>
        <taxon>Gammaproteobacteria</taxon>
        <taxon>Oceanospirillales</taxon>
        <taxon>Oceanospirillaceae</taxon>
        <taxon>Pontibacterium</taxon>
    </lineage>
</organism>
<sequence>MKRLVFLAPTLEQAQHVVEDLRKMGIEDEKMHVVAKDHQMLKDAHIHEATEMETSELETDMDWGMVGGGTVGVIAGLAVLGSAPFGLILGGGTLLTLSLLGIGFGGWLGKMIGEGTPNALIEKYEHALDDGQIVMMIDIPAERLPEFHHMIRGHCPKALIESVHIFHDDPLAA</sequence>
<evidence type="ECO:0000256" key="1">
    <source>
        <dbReference type="SAM" id="Phobius"/>
    </source>
</evidence>
<keyword evidence="3" id="KW-1185">Reference proteome</keyword>
<gene>
    <name evidence="2" type="ORF">IOQ59_11955</name>
</gene>
<dbReference type="Proteomes" id="UP000640333">
    <property type="component" value="Unassembled WGS sequence"/>
</dbReference>
<evidence type="ECO:0008006" key="4">
    <source>
        <dbReference type="Google" id="ProtNLM"/>
    </source>
</evidence>
<reference evidence="2" key="1">
    <citation type="submission" date="2020-10" db="EMBL/GenBank/DDBJ databases">
        <title>Bacterium isolated from coastal waters sediment.</title>
        <authorList>
            <person name="Chen R.-J."/>
            <person name="Lu D.-C."/>
            <person name="Zhu K.-L."/>
            <person name="Du Z.-J."/>
        </authorList>
    </citation>
    <scope>NUCLEOTIDE SEQUENCE</scope>
    <source>
        <strain evidence="2">N1Y112</strain>
    </source>
</reference>
<keyword evidence="1" id="KW-0812">Transmembrane</keyword>